<sequence length="140" mass="15757">MIGHRATKWSPPPPTMSPPLDPTHCQQKYHNYHYQIHTHKSAQIHHKSATSTTCASDRRHCRSHNNNPKTTKNIKSLQPQSVPSHAATAITHSTAPRSSFPPPRTAHLHYHRNHKTRTLSQCPAPPSPMAPCKALINRLE</sequence>
<feature type="region of interest" description="Disordered" evidence="1">
    <location>
        <begin position="42"/>
        <end position="106"/>
    </location>
</feature>
<feature type="compositionally biased region" description="Low complexity" evidence="1">
    <location>
        <begin position="84"/>
        <end position="95"/>
    </location>
</feature>
<dbReference type="EMBL" id="CACTIH010005517">
    <property type="protein sequence ID" value="CAA2996116.1"/>
    <property type="molecule type" value="Genomic_DNA"/>
</dbReference>
<proteinExistence type="predicted"/>
<feature type="region of interest" description="Disordered" evidence="1">
    <location>
        <begin position="1"/>
        <end position="20"/>
    </location>
</feature>
<reference evidence="2 3" key="1">
    <citation type="submission" date="2019-12" db="EMBL/GenBank/DDBJ databases">
        <authorList>
            <person name="Alioto T."/>
            <person name="Alioto T."/>
            <person name="Gomez Garrido J."/>
        </authorList>
    </citation>
    <scope>NUCLEOTIDE SEQUENCE [LARGE SCALE GENOMIC DNA]</scope>
</reference>
<dbReference type="Proteomes" id="UP000594638">
    <property type="component" value="Unassembled WGS sequence"/>
</dbReference>
<comment type="caution">
    <text evidence="2">The sequence shown here is derived from an EMBL/GenBank/DDBJ whole genome shotgun (WGS) entry which is preliminary data.</text>
</comment>
<keyword evidence="3" id="KW-1185">Reference proteome</keyword>
<organism evidence="2 3">
    <name type="scientific">Olea europaea subsp. europaea</name>
    <dbReference type="NCBI Taxonomy" id="158383"/>
    <lineage>
        <taxon>Eukaryota</taxon>
        <taxon>Viridiplantae</taxon>
        <taxon>Streptophyta</taxon>
        <taxon>Embryophyta</taxon>
        <taxon>Tracheophyta</taxon>
        <taxon>Spermatophyta</taxon>
        <taxon>Magnoliopsida</taxon>
        <taxon>eudicotyledons</taxon>
        <taxon>Gunneridae</taxon>
        <taxon>Pentapetalae</taxon>
        <taxon>asterids</taxon>
        <taxon>lamiids</taxon>
        <taxon>Lamiales</taxon>
        <taxon>Oleaceae</taxon>
        <taxon>Oleeae</taxon>
        <taxon>Olea</taxon>
    </lineage>
</organism>
<evidence type="ECO:0000313" key="2">
    <source>
        <dbReference type="EMBL" id="CAA2996116.1"/>
    </source>
</evidence>
<accession>A0A8S0SY81</accession>
<name>A0A8S0SY81_OLEEU</name>
<dbReference type="AlphaFoldDB" id="A0A8S0SY81"/>
<dbReference type="Gramene" id="OE9A092158T1">
    <property type="protein sequence ID" value="OE9A092158C1"/>
    <property type="gene ID" value="OE9A092158"/>
</dbReference>
<feature type="compositionally biased region" description="Pro residues" evidence="1">
    <location>
        <begin position="10"/>
        <end position="20"/>
    </location>
</feature>
<gene>
    <name evidence="2" type="ORF">OLEA9_A092158</name>
</gene>
<evidence type="ECO:0000313" key="3">
    <source>
        <dbReference type="Proteomes" id="UP000594638"/>
    </source>
</evidence>
<evidence type="ECO:0000256" key="1">
    <source>
        <dbReference type="SAM" id="MobiDB-lite"/>
    </source>
</evidence>
<feature type="compositionally biased region" description="Polar residues" evidence="1">
    <location>
        <begin position="64"/>
        <end position="83"/>
    </location>
</feature>
<protein>
    <submittedName>
        <fullName evidence="2">Uncharacterized protein</fullName>
    </submittedName>
</protein>